<evidence type="ECO:0000313" key="3">
    <source>
        <dbReference type="Proteomes" id="UP001163046"/>
    </source>
</evidence>
<organism evidence="2 3">
    <name type="scientific">Desmophyllum pertusum</name>
    <dbReference type="NCBI Taxonomy" id="174260"/>
    <lineage>
        <taxon>Eukaryota</taxon>
        <taxon>Metazoa</taxon>
        <taxon>Cnidaria</taxon>
        <taxon>Anthozoa</taxon>
        <taxon>Hexacorallia</taxon>
        <taxon>Scleractinia</taxon>
        <taxon>Caryophylliina</taxon>
        <taxon>Caryophylliidae</taxon>
        <taxon>Desmophyllum</taxon>
    </lineage>
</organism>
<dbReference type="EMBL" id="MU827303">
    <property type="protein sequence ID" value="KAJ7365452.1"/>
    <property type="molecule type" value="Genomic_DNA"/>
</dbReference>
<dbReference type="InterPro" id="IPR050548">
    <property type="entry name" value="PcG_chromatin_remod_factors"/>
</dbReference>
<accession>A0A9W9YSG6</accession>
<dbReference type="GO" id="GO:0003682">
    <property type="term" value="F:chromatin binding"/>
    <property type="evidence" value="ECO:0007669"/>
    <property type="project" value="TreeGrafter"/>
</dbReference>
<evidence type="ECO:0000259" key="1">
    <source>
        <dbReference type="PROSITE" id="PS50105"/>
    </source>
</evidence>
<reference evidence="2" key="1">
    <citation type="submission" date="2023-01" db="EMBL/GenBank/DDBJ databases">
        <title>Genome assembly of the deep-sea coral Lophelia pertusa.</title>
        <authorList>
            <person name="Herrera S."/>
            <person name="Cordes E."/>
        </authorList>
    </citation>
    <scope>NUCLEOTIDE SEQUENCE</scope>
    <source>
        <strain evidence="2">USNM1676648</strain>
        <tissue evidence="2">Polyp</tissue>
    </source>
</reference>
<sequence>MSLYVRARLVPREVVTVNHGTEPSPPLVEYIKTDAICDKELTKWNAKNVADFIAATDCRDKAELFLEEEIDGKALLSLSPEMLMKGMNLKLGPAVKLYNHIANLRTALLL</sequence>
<feature type="domain" description="SAM" evidence="1">
    <location>
        <begin position="44"/>
        <end position="107"/>
    </location>
</feature>
<dbReference type="GO" id="GO:0042393">
    <property type="term" value="F:histone binding"/>
    <property type="evidence" value="ECO:0007669"/>
    <property type="project" value="TreeGrafter"/>
</dbReference>
<dbReference type="PROSITE" id="PS50105">
    <property type="entry name" value="SAM_DOMAIN"/>
    <property type="match status" value="1"/>
</dbReference>
<dbReference type="CDD" id="cd09509">
    <property type="entry name" value="SAM_Polycomb"/>
    <property type="match status" value="1"/>
</dbReference>
<dbReference type="AlphaFoldDB" id="A0A9W9YSG6"/>
<dbReference type="InterPro" id="IPR001660">
    <property type="entry name" value="SAM"/>
</dbReference>
<gene>
    <name evidence="2" type="primary">SFMBT1_1</name>
    <name evidence="2" type="ORF">OS493_005560</name>
</gene>
<dbReference type="GO" id="GO:0045892">
    <property type="term" value="P:negative regulation of DNA-templated transcription"/>
    <property type="evidence" value="ECO:0007669"/>
    <property type="project" value="TreeGrafter"/>
</dbReference>
<dbReference type="InterPro" id="IPR013761">
    <property type="entry name" value="SAM/pointed_sf"/>
</dbReference>
<protein>
    <submittedName>
        <fullName evidence="2">Scm-like with four mbt domains</fullName>
    </submittedName>
</protein>
<dbReference type="PANTHER" id="PTHR12247:SF131">
    <property type="entry name" value="LD05287P"/>
    <property type="match status" value="1"/>
</dbReference>
<name>A0A9W9YSG6_9CNID</name>
<dbReference type="Gene3D" id="1.10.150.50">
    <property type="entry name" value="Transcription Factor, Ets-1"/>
    <property type="match status" value="1"/>
</dbReference>
<proteinExistence type="predicted"/>
<keyword evidence="3" id="KW-1185">Reference proteome</keyword>
<dbReference type="Proteomes" id="UP001163046">
    <property type="component" value="Unassembled WGS sequence"/>
</dbReference>
<dbReference type="Pfam" id="PF00536">
    <property type="entry name" value="SAM_1"/>
    <property type="match status" value="1"/>
</dbReference>
<dbReference type="GO" id="GO:0005634">
    <property type="term" value="C:nucleus"/>
    <property type="evidence" value="ECO:0007669"/>
    <property type="project" value="TreeGrafter"/>
</dbReference>
<comment type="caution">
    <text evidence="2">The sequence shown here is derived from an EMBL/GenBank/DDBJ whole genome shotgun (WGS) entry which is preliminary data.</text>
</comment>
<dbReference type="OrthoDB" id="2390104at2759"/>
<evidence type="ECO:0000313" key="2">
    <source>
        <dbReference type="EMBL" id="KAJ7365452.1"/>
    </source>
</evidence>
<dbReference type="SUPFAM" id="SSF47769">
    <property type="entry name" value="SAM/Pointed domain"/>
    <property type="match status" value="1"/>
</dbReference>
<dbReference type="SMART" id="SM00454">
    <property type="entry name" value="SAM"/>
    <property type="match status" value="1"/>
</dbReference>
<dbReference type="PANTHER" id="PTHR12247">
    <property type="entry name" value="POLYCOMB GROUP PROTEIN"/>
    <property type="match status" value="1"/>
</dbReference>